<dbReference type="PROSITE" id="PS00518">
    <property type="entry name" value="ZF_RING_1"/>
    <property type="match status" value="1"/>
</dbReference>
<organism evidence="9 10">
    <name type="scientific">Hesseltinella vesiculosa</name>
    <dbReference type="NCBI Taxonomy" id="101127"/>
    <lineage>
        <taxon>Eukaryota</taxon>
        <taxon>Fungi</taxon>
        <taxon>Fungi incertae sedis</taxon>
        <taxon>Mucoromycota</taxon>
        <taxon>Mucoromycotina</taxon>
        <taxon>Mucoromycetes</taxon>
        <taxon>Mucorales</taxon>
        <taxon>Cunninghamellaceae</taxon>
        <taxon>Hesseltinella</taxon>
    </lineage>
</organism>
<dbReference type="InterPro" id="IPR001841">
    <property type="entry name" value="Znf_RING"/>
</dbReference>
<dbReference type="PANTHER" id="PTHR10131">
    <property type="entry name" value="TNF RECEPTOR ASSOCIATED FACTOR"/>
    <property type="match status" value="1"/>
</dbReference>
<comment type="caution">
    <text evidence="9">The sequence shown here is derived from an EMBL/GenBank/DDBJ whole genome shotgun (WGS) entry which is preliminary data.</text>
</comment>
<feature type="coiled-coil region" evidence="5">
    <location>
        <begin position="230"/>
        <end position="260"/>
    </location>
</feature>
<feature type="domain" description="RING-type" evidence="7">
    <location>
        <begin position="23"/>
        <end position="61"/>
    </location>
</feature>
<keyword evidence="5" id="KW-0175">Coiled coil</keyword>
<dbReference type="SUPFAM" id="SSF49599">
    <property type="entry name" value="TRAF domain-like"/>
    <property type="match status" value="2"/>
</dbReference>
<dbReference type="PROSITE" id="PS50145">
    <property type="entry name" value="ZF_TRAF"/>
    <property type="match status" value="2"/>
</dbReference>
<proteinExistence type="predicted"/>
<keyword evidence="1 4" id="KW-0479">Metal-binding</keyword>
<dbReference type="Gene3D" id="3.30.40.10">
    <property type="entry name" value="Zinc/RING finger domain, C3HC4 (zinc finger)"/>
    <property type="match status" value="3"/>
</dbReference>
<evidence type="ECO:0000256" key="3">
    <source>
        <dbReference type="ARBA" id="ARBA00022833"/>
    </source>
</evidence>
<dbReference type="Pfam" id="PF02176">
    <property type="entry name" value="zf-TRAF"/>
    <property type="match status" value="1"/>
</dbReference>
<dbReference type="AlphaFoldDB" id="A0A1X2G862"/>
<dbReference type="EMBL" id="MCGT01000033">
    <property type="protein sequence ID" value="ORX47484.1"/>
    <property type="molecule type" value="Genomic_DNA"/>
</dbReference>
<evidence type="ECO:0000259" key="7">
    <source>
        <dbReference type="PROSITE" id="PS50089"/>
    </source>
</evidence>
<evidence type="ECO:0000256" key="4">
    <source>
        <dbReference type="PROSITE-ProRule" id="PRU00207"/>
    </source>
</evidence>
<dbReference type="PROSITE" id="PS50089">
    <property type="entry name" value="ZF_RING_2"/>
    <property type="match status" value="1"/>
</dbReference>
<name>A0A1X2G862_9FUNG</name>
<evidence type="ECO:0000313" key="9">
    <source>
        <dbReference type="EMBL" id="ORX47484.1"/>
    </source>
</evidence>
<dbReference type="InterPro" id="IPR017907">
    <property type="entry name" value="Znf_RING_CS"/>
</dbReference>
<dbReference type="PANTHER" id="PTHR10131:SF94">
    <property type="entry name" value="TNF RECEPTOR-ASSOCIATED FACTOR 4"/>
    <property type="match status" value="1"/>
</dbReference>
<accession>A0A1X2G862</accession>
<feature type="zinc finger region" description="TRAF-type" evidence="4">
    <location>
        <begin position="161"/>
        <end position="205"/>
    </location>
</feature>
<keyword evidence="10" id="KW-1185">Reference proteome</keyword>
<reference evidence="9 10" key="1">
    <citation type="submission" date="2016-07" db="EMBL/GenBank/DDBJ databases">
        <title>Pervasive Adenine N6-methylation of Active Genes in Fungi.</title>
        <authorList>
            <consortium name="DOE Joint Genome Institute"/>
            <person name="Mondo S.J."/>
            <person name="Dannebaum R.O."/>
            <person name="Kuo R.C."/>
            <person name="Labutti K."/>
            <person name="Haridas S."/>
            <person name="Kuo A."/>
            <person name="Salamov A."/>
            <person name="Ahrendt S.R."/>
            <person name="Lipzen A."/>
            <person name="Sullivan W."/>
            <person name="Andreopoulos W.B."/>
            <person name="Clum A."/>
            <person name="Lindquist E."/>
            <person name="Daum C."/>
            <person name="Ramamoorthy G.K."/>
            <person name="Gryganskyi A."/>
            <person name="Culley D."/>
            <person name="Magnuson J.K."/>
            <person name="James T.Y."/>
            <person name="O'Malley M.A."/>
            <person name="Stajich J.E."/>
            <person name="Spatafora J.W."/>
            <person name="Visel A."/>
            <person name="Grigoriev I.V."/>
        </authorList>
    </citation>
    <scope>NUCLEOTIDE SEQUENCE [LARGE SCALE GENOMIC DNA]</scope>
    <source>
        <strain evidence="9 10">NRRL 3301</strain>
    </source>
</reference>
<evidence type="ECO:0000313" key="10">
    <source>
        <dbReference type="Proteomes" id="UP000242146"/>
    </source>
</evidence>
<dbReference type="Pfam" id="PF13923">
    <property type="entry name" value="zf-C3HC4_2"/>
    <property type="match status" value="1"/>
</dbReference>
<evidence type="ECO:0000259" key="8">
    <source>
        <dbReference type="PROSITE" id="PS50145"/>
    </source>
</evidence>
<evidence type="ECO:0000256" key="5">
    <source>
        <dbReference type="SAM" id="Coils"/>
    </source>
</evidence>
<feature type="domain" description="TRAF-type" evidence="8">
    <location>
        <begin position="106"/>
        <end position="159"/>
    </location>
</feature>
<feature type="region of interest" description="Disordered" evidence="6">
    <location>
        <begin position="360"/>
        <end position="398"/>
    </location>
</feature>
<evidence type="ECO:0000256" key="2">
    <source>
        <dbReference type="ARBA" id="ARBA00022771"/>
    </source>
</evidence>
<dbReference type="STRING" id="101127.A0A1X2G862"/>
<dbReference type="InterPro" id="IPR013083">
    <property type="entry name" value="Znf_RING/FYVE/PHD"/>
</dbReference>
<dbReference type="Proteomes" id="UP000242146">
    <property type="component" value="Unassembled WGS sequence"/>
</dbReference>
<keyword evidence="2 4" id="KW-0863">Zinc-finger</keyword>
<dbReference type="SUPFAM" id="SSF57850">
    <property type="entry name" value="RING/U-box"/>
    <property type="match status" value="1"/>
</dbReference>
<dbReference type="OrthoDB" id="1630758at2759"/>
<dbReference type="InterPro" id="IPR001293">
    <property type="entry name" value="Znf_TRAF"/>
</dbReference>
<dbReference type="SMART" id="SM00184">
    <property type="entry name" value="RING"/>
    <property type="match status" value="1"/>
</dbReference>
<feature type="zinc finger region" description="TRAF-type" evidence="4">
    <location>
        <begin position="106"/>
        <end position="159"/>
    </location>
</feature>
<keyword evidence="3 4" id="KW-0862">Zinc</keyword>
<evidence type="ECO:0000256" key="1">
    <source>
        <dbReference type="ARBA" id="ARBA00022723"/>
    </source>
</evidence>
<protein>
    <submittedName>
        <fullName evidence="9">Uncharacterized protein</fullName>
    </submittedName>
</protein>
<gene>
    <name evidence="9" type="ORF">DM01DRAFT_1310390</name>
</gene>
<evidence type="ECO:0000256" key="6">
    <source>
        <dbReference type="SAM" id="MobiDB-lite"/>
    </source>
</evidence>
<sequence>MSDVSLDLHSVTYVDNVNSNLVCCICQYPFVDPVVTSCGHTFCRHCIYQAVESSPLCPVDRSPIDLNDIQEAVKIVSNMVNELQIYCPRQPRGCEYHVQRQHMEHHLASECQYAFEPCQLKECQELVLKKDLQRHADTCQHRETECKMCKRKMPAFELEDHHQLCPSEVMDCPHCGTSRPRSEHTAHLPDCPKMRVTCPFAEFGCDWNEERAKLAAHKEACVYDKIQGFLRTQQLKDDTMQEEIRQLRKENESLRRWQHEMQHQHDRTLGQLGVLFPAHFALDPDLPLETQQQVVLSETERLQGDVDQLSASVASLELKQNMALMTETFRLQEEMQSLRAVCHGMRMQIHYLMMERRGSMAAASPSNGPPPPPPLTIEQETRRRSWLDPSGPRQDTKL</sequence>
<dbReference type="GO" id="GO:0008270">
    <property type="term" value="F:zinc ion binding"/>
    <property type="evidence" value="ECO:0007669"/>
    <property type="project" value="UniProtKB-KW"/>
</dbReference>
<feature type="domain" description="TRAF-type" evidence="8">
    <location>
        <begin position="161"/>
        <end position="205"/>
    </location>
</feature>